<organism evidence="2 3">
    <name type="scientific">Parabacteroides distasonis</name>
    <dbReference type="NCBI Taxonomy" id="823"/>
    <lineage>
        <taxon>Bacteria</taxon>
        <taxon>Pseudomonadati</taxon>
        <taxon>Bacteroidota</taxon>
        <taxon>Bacteroidia</taxon>
        <taxon>Bacteroidales</taxon>
        <taxon>Tannerellaceae</taxon>
        <taxon>Parabacteroides</taxon>
    </lineage>
</organism>
<sequence>MKVKDGEVKRGTVATISKKDNRVRYKQESAELCDDTAIILSSHKKSVNYKGRMIYYADEKAMYWILDEFDKEQDIIPSEMEMKGKCYWSIIMATI</sequence>
<evidence type="ECO:0000313" key="1">
    <source>
        <dbReference type="EMBL" id="MRZ49904.1"/>
    </source>
</evidence>
<evidence type="ECO:0000313" key="3">
    <source>
        <dbReference type="Proteomes" id="UP000432516"/>
    </source>
</evidence>
<gene>
    <name evidence="1" type="ORF">GKD66_06600</name>
    <name evidence="2" type="ORF">GKD68_14130</name>
</gene>
<dbReference type="EMBL" id="WKMC01000003">
    <property type="protein sequence ID" value="MRZ49904.1"/>
    <property type="molecule type" value="Genomic_DNA"/>
</dbReference>
<dbReference type="AlphaFoldDB" id="A0A6I2NPI0"/>
<dbReference type="Proteomes" id="UP000432516">
    <property type="component" value="Unassembled WGS sequence"/>
</dbReference>
<dbReference type="RefSeq" id="WP_008779557.1">
    <property type="nucleotide sequence ID" value="NZ_JBDMPY010000004.1"/>
</dbReference>
<dbReference type="EMBL" id="WKNE01000010">
    <property type="protein sequence ID" value="MRZ55865.1"/>
    <property type="molecule type" value="Genomic_DNA"/>
</dbReference>
<evidence type="ECO:0000313" key="2">
    <source>
        <dbReference type="EMBL" id="MRZ55865.1"/>
    </source>
</evidence>
<accession>A0A6I2NPI0</accession>
<name>A0A6I2NPI0_PARDI</name>
<protein>
    <submittedName>
        <fullName evidence="2">Uncharacterized protein</fullName>
    </submittedName>
</protein>
<proteinExistence type="predicted"/>
<reference evidence="3 4" key="1">
    <citation type="journal article" date="2019" name="Nat. Med.">
        <title>A library of human gut bacterial isolates paired with longitudinal multiomics data enables mechanistic microbiome research.</title>
        <authorList>
            <person name="Poyet M."/>
            <person name="Groussin M."/>
            <person name="Gibbons S.M."/>
            <person name="Avila-Pacheco J."/>
            <person name="Jiang X."/>
            <person name="Kearney S.M."/>
            <person name="Perrotta A.R."/>
            <person name="Berdy B."/>
            <person name="Zhao S."/>
            <person name="Lieberman T.D."/>
            <person name="Swanson P.K."/>
            <person name="Smith M."/>
            <person name="Roesemann S."/>
            <person name="Alexander J.E."/>
            <person name="Rich S.A."/>
            <person name="Livny J."/>
            <person name="Vlamakis H."/>
            <person name="Clish C."/>
            <person name="Bullock K."/>
            <person name="Deik A."/>
            <person name="Scott J."/>
            <person name="Pierce K.A."/>
            <person name="Xavier R.J."/>
            <person name="Alm E.J."/>
        </authorList>
    </citation>
    <scope>NUCLEOTIDE SEQUENCE [LARGE SCALE GENOMIC DNA]</scope>
    <source>
        <strain evidence="2 3">BIOML-A2</strain>
        <strain evidence="1 4">BIOML-A32</strain>
    </source>
</reference>
<evidence type="ECO:0000313" key="4">
    <source>
        <dbReference type="Proteomes" id="UP000441358"/>
    </source>
</evidence>
<dbReference type="Proteomes" id="UP000441358">
    <property type="component" value="Unassembled WGS sequence"/>
</dbReference>
<comment type="caution">
    <text evidence="2">The sequence shown here is derived from an EMBL/GenBank/DDBJ whole genome shotgun (WGS) entry which is preliminary data.</text>
</comment>